<gene>
    <name evidence="12" type="primary">ubap2a</name>
</gene>
<dbReference type="InterPro" id="IPR051833">
    <property type="entry name" value="TC-DDR_regulator"/>
</dbReference>
<evidence type="ECO:0000256" key="7">
    <source>
        <dbReference type="ARBA" id="ARBA00022553"/>
    </source>
</evidence>
<keyword evidence="4" id="KW-0158">Chromosome</keyword>
<dbReference type="RefSeq" id="XP_028261235.1">
    <property type="nucleotide sequence ID" value="XM_028405434.1"/>
</dbReference>
<dbReference type="GO" id="GO:0061484">
    <property type="term" value="P:hematopoietic stem cell homeostasis"/>
    <property type="evidence" value="ECO:0007669"/>
    <property type="project" value="UniProtKB-ARBA"/>
</dbReference>
<feature type="region of interest" description="Disordered" evidence="9">
    <location>
        <begin position="1060"/>
        <end position="1103"/>
    </location>
</feature>
<evidence type="ECO:0000256" key="5">
    <source>
        <dbReference type="ARBA" id="ARBA00022481"/>
    </source>
</evidence>
<feature type="region of interest" description="Disordered" evidence="9">
    <location>
        <begin position="1127"/>
        <end position="1194"/>
    </location>
</feature>
<evidence type="ECO:0000256" key="6">
    <source>
        <dbReference type="ARBA" id="ARBA00022490"/>
    </source>
</evidence>
<feature type="region of interest" description="Disordered" evidence="9">
    <location>
        <begin position="280"/>
        <end position="323"/>
    </location>
</feature>
<feature type="region of interest" description="Disordered" evidence="9">
    <location>
        <begin position="96"/>
        <end position="229"/>
    </location>
</feature>
<dbReference type="Proteomes" id="UP000515145">
    <property type="component" value="Chromosome 5"/>
</dbReference>
<proteinExistence type="predicted"/>
<feature type="compositionally biased region" description="Low complexity" evidence="9">
    <location>
        <begin position="1230"/>
        <end position="1246"/>
    </location>
</feature>
<feature type="region of interest" description="Disordered" evidence="9">
    <location>
        <begin position="565"/>
        <end position="744"/>
    </location>
</feature>
<dbReference type="CTD" id="563733"/>
<feature type="region of interest" description="Disordered" evidence="9">
    <location>
        <begin position="335"/>
        <end position="540"/>
    </location>
</feature>
<dbReference type="SMART" id="SM00165">
    <property type="entry name" value="UBA"/>
    <property type="match status" value="1"/>
</dbReference>
<feature type="compositionally biased region" description="Low complexity" evidence="9">
    <location>
        <begin position="697"/>
        <end position="709"/>
    </location>
</feature>
<organism evidence="11 12">
    <name type="scientific">Parambassis ranga</name>
    <name type="common">Indian glassy fish</name>
    <dbReference type="NCBI Taxonomy" id="210632"/>
    <lineage>
        <taxon>Eukaryota</taxon>
        <taxon>Metazoa</taxon>
        <taxon>Chordata</taxon>
        <taxon>Craniata</taxon>
        <taxon>Vertebrata</taxon>
        <taxon>Euteleostomi</taxon>
        <taxon>Actinopterygii</taxon>
        <taxon>Neopterygii</taxon>
        <taxon>Teleostei</taxon>
        <taxon>Neoteleostei</taxon>
        <taxon>Acanthomorphata</taxon>
        <taxon>Ovalentaria</taxon>
        <taxon>Ambassidae</taxon>
        <taxon>Parambassis</taxon>
    </lineage>
</organism>
<feature type="compositionally biased region" description="Low complexity" evidence="9">
    <location>
        <begin position="442"/>
        <end position="474"/>
    </location>
</feature>
<feature type="compositionally biased region" description="Low complexity" evidence="9">
    <location>
        <begin position="724"/>
        <end position="744"/>
    </location>
</feature>
<dbReference type="PANTHER" id="PTHR16308:SF19">
    <property type="entry name" value="UBIQUITIN-ASSOCIATED PROTEIN 2"/>
    <property type="match status" value="1"/>
</dbReference>
<sequence length="1255" mass="128862">MMSSLGGDKARGPREKVLPAATHTSQPQKQIQATAEQIRLAQMIYDKNDADFEDKVNQLMEVTGKNQDECMVALHDCNEDVSRAINFLLESTSDMTSWETVGKKKPLVKEGPSESKENKENREKKGEREASKGHAAANRKGKGASRNRQVRPEENGVEVAPVDRGSDRGRRIKGGRGSGARGRGRAPTGSRFSAQGMGTFNPADYTSEAGTGTTQTEVWDTVTNNSTDGTVAWRNTFEDWAAEDWSEDVSLSEAKVFTSSCAPAAENHITPGQSLDLASLLQKPVVGGREPPPSSSSAQSLVFTNSHHHQQPPPIRNATSSTSYAHAALSSVLGAGFGDLGQSKRTQPSPGAQILEQLKGPGLGPLPSSQATPPVGNQGSNTSIGRLAGLGAPVPPPSSSSWDMKASESSTTSLSSQFSREFGLQPEPSVVLSQLVQRHTGPSLPLARQPSPPSQQQAPASSASPATLHTSTPAQAGPVMAASGTKPSALSAGLDPQGSSTPQQQRAQLKGQKRRIPPTSKIPSTAVEMPGSADVPGLNLQFGALDFGSESALPEFGVLDNCVSAASRESTPAPAPAPPAPGPGAQSQTSLYSKPLSESLGSPLSVALPLPLSSSEPVYHSSTLPSLTASSLGTGSSTNPPSSSTTSTTSSSVPSSSPFSTVGGSYDGTMPPHTRLAFSQNKEATGPVMNGLNGLRASAALDTSSASSTPKPDSPSMNISTNGASAPSSHLPSTLPSHSSTTLSNLAQDLPSASQLNSLNSHISNHSSVSTLGSSSLTYTSVDSSNVSSLASSSGSYTSSQPTASALHSTHNSSNSSSSISHLANMPGMGNNMSSSVGGIAGMSGLSSAAPTVASTALGLGSNGAAATSNLSAPRTTPLLSSSTGKAPPNLSQGVPPLLPNQYIMGPGGLLPAYPQIYGYEDLHMLQSRLPMPSLQDYYGITFPGPTATLSGRDGSLANNPYSGEVTKFGRNDSTSPAPATSLAAPQPPQAQSQGQNQAQQQPPQAQPQPQGQPQHHSSQQAFLPPGYSYTGLPYYPGVPGAVPSAAAFQYGPTMFVPPGGPAPASAKQHSMGLSLGNPSASPFQQQAQQQPSGYGQHTFSSGYEELTAGPAGVEYSKGYNSSSQAQAKSAATGPGKGVSVTSSNSGVPDISGSVYNKTQSFDKQGFHAGTPPPFSLPSALGGPGPLNPGAAPGGYAPAPFLHILPHQQPHSQLLHHHLAQDGQGGPGQRGQSSSLQQKSQVNKSSYGSSPYWAN</sequence>
<evidence type="ECO:0000313" key="12">
    <source>
        <dbReference type="RefSeq" id="XP_028261235.1"/>
    </source>
</evidence>
<accession>A0A6P7HZX4</accession>
<feature type="compositionally biased region" description="Polar residues" evidence="9">
    <location>
        <begin position="868"/>
        <end position="893"/>
    </location>
</feature>
<feature type="region of interest" description="Disordered" evidence="9">
    <location>
        <begin position="868"/>
        <end position="894"/>
    </location>
</feature>
<feature type="compositionally biased region" description="Polar residues" evidence="9">
    <location>
        <begin position="367"/>
        <end position="384"/>
    </location>
</feature>
<dbReference type="GeneID" id="114435615"/>
<feature type="compositionally biased region" description="Basic and acidic residues" evidence="9">
    <location>
        <begin position="107"/>
        <end position="132"/>
    </location>
</feature>
<dbReference type="Pfam" id="PF12478">
    <property type="entry name" value="UBAP2-Lig"/>
    <property type="match status" value="1"/>
</dbReference>
<feature type="compositionally biased region" description="Basic residues" evidence="9">
    <location>
        <begin position="137"/>
        <end position="149"/>
    </location>
</feature>
<feature type="domain" description="UBA" evidence="10">
    <location>
        <begin position="52"/>
        <end position="90"/>
    </location>
</feature>
<keyword evidence="7" id="KW-0597">Phosphoprotein</keyword>
<evidence type="ECO:0000259" key="10">
    <source>
        <dbReference type="SMART" id="SM00165"/>
    </source>
</evidence>
<comment type="subcellular location">
    <subcellularLocation>
        <location evidence="2">Chromosome</location>
    </subcellularLocation>
    <subcellularLocation>
        <location evidence="3">Cytoplasm</location>
    </subcellularLocation>
    <subcellularLocation>
        <location evidence="1">Nucleus</location>
    </subcellularLocation>
</comment>
<keyword evidence="8" id="KW-0539">Nucleus</keyword>
<feature type="region of interest" description="Disordered" evidence="9">
    <location>
        <begin position="952"/>
        <end position="1026"/>
    </location>
</feature>
<reference evidence="12" key="1">
    <citation type="submission" date="2025-08" db="UniProtKB">
        <authorList>
            <consortium name="RefSeq"/>
        </authorList>
    </citation>
    <scope>IDENTIFICATION</scope>
</reference>
<dbReference type="InParanoid" id="A0A6P7HZX4"/>
<feature type="compositionally biased region" description="Low complexity" evidence="9">
    <location>
        <begin position="974"/>
        <end position="1022"/>
    </location>
</feature>
<feature type="compositionally biased region" description="Polar residues" evidence="9">
    <location>
        <begin position="1154"/>
        <end position="1163"/>
    </location>
</feature>
<evidence type="ECO:0000256" key="3">
    <source>
        <dbReference type="ARBA" id="ARBA00004496"/>
    </source>
</evidence>
<evidence type="ECO:0000313" key="11">
    <source>
        <dbReference type="Proteomes" id="UP000515145"/>
    </source>
</evidence>
<evidence type="ECO:0000256" key="9">
    <source>
        <dbReference type="SAM" id="MobiDB-lite"/>
    </source>
</evidence>
<feature type="compositionally biased region" description="Polar residues" evidence="9">
    <location>
        <begin position="497"/>
        <end position="507"/>
    </location>
</feature>
<feature type="compositionally biased region" description="Polar residues" evidence="9">
    <location>
        <begin position="295"/>
        <end position="305"/>
    </location>
</feature>
<dbReference type="Gene3D" id="1.10.8.10">
    <property type="entry name" value="DNA helicase RuvA subunit, C-terminal domain"/>
    <property type="match status" value="1"/>
</dbReference>
<feature type="region of interest" description="Disordered" evidence="9">
    <location>
        <begin position="790"/>
        <end position="827"/>
    </location>
</feature>
<evidence type="ECO:0000256" key="8">
    <source>
        <dbReference type="ARBA" id="ARBA00023242"/>
    </source>
</evidence>
<dbReference type="CDD" id="cd14277">
    <property type="entry name" value="UBA_UBP2_like"/>
    <property type="match status" value="1"/>
</dbReference>
<dbReference type="InterPro" id="IPR015940">
    <property type="entry name" value="UBA"/>
</dbReference>
<feature type="compositionally biased region" description="Low complexity" evidence="9">
    <location>
        <begin position="599"/>
        <end position="664"/>
    </location>
</feature>
<keyword evidence="6" id="KW-0963">Cytoplasm</keyword>
<feature type="compositionally biased region" description="Low complexity" evidence="9">
    <location>
        <begin position="1079"/>
        <end position="1093"/>
    </location>
</feature>
<name>A0A6P7HZX4_9TELE</name>
<dbReference type="InterPro" id="IPR009060">
    <property type="entry name" value="UBA-like_sf"/>
</dbReference>
<dbReference type="GO" id="GO:0005634">
    <property type="term" value="C:nucleus"/>
    <property type="evidence" value="ECO:0007669"/>
    <property type="project" value="UniProtKB-SubCell"/>
</dbReference>
<dbReference type="FunFam" id="1.10.8.10:FF:000004">
    <property type="entry name" value="ubiquitin-associated protein 2-like isoform X1"/>
    <property type="match status" value="1"/>
</dbReference>
<dbReference type="InterPro" id="IPR022166">
    <property type="entry name" value="UBAP2/Lig"/>
</dbReference>
<feature type="compositionally biased region" description="Polar residues" evidence="9">
    <location>
        <begin position="208"/>
        <end position="229"/>
    </location>
</feature>
<dbReference type="GO" id="GO:0005737">
    <property type="term" value="C:cytoplasm"/>
    <property type="evidence" value="ECO:0007669"/>
    <property type="project" value="UniProtKB-SubCell"/>
</dbReference>
<keyword evidence="11" id="KW-1185">Reference proteome</keyword>
<evidence type="ECO:0000256" key="2">
    <source>
        <dbReference type="ARBA" id="ARBA00004286"/>
    </source>
</evidence>
<dbReference type="OrthoDB" id="5918007at2759"/>
<keyword evidence="5" id="KW-0488">Methylation</keyword>
<dbReference type="SUPFAM" id="SSF46934">
    <property type="entry name" value="UBA-like"/>
    <property type="match status" value="1"/>
</dbReference>
<dbReference type="GO" id="GO:0005694">
    <property type="term" value="C:chromosome"/>
    <property type="evidence" value="ECO:0007669"/>
    <property type="project" value="UniProtKB-SubCell"/>
</dbReference>
<feature type="compositionally biased region" description="Pro residues" evidence="9">
    <location>
        <begin position="573"/>
        <end position="582"/>
    </location>
</feature>
<evidence type="ECO:0000256" key="1">
    <source>
        <dbReference type="ARBA" id="ARBA00004123"/>
    </source>
</evidence>
<evidence type="ECO:0000256" key="4">
    <source>
        <dbReference type="ARBA" id="ARBA00022454"/>
    </source>
</evidence>
<feature type="compositionally biased region" description="Low complexity" evidence="9">
    <location>
        <begin position="407"/>
        <end position="419"/>
    </location>
</feature>
<dbReference type="PANTHER" id="PTHR16308">
    <property type="entry name" value="UBIQUITIN ASSOCIATED PROTEIN 2-LIKE/LINGERER"/>
    <property type="match status" value="1"/>
</dbReference>
<protein>
    <submittedName>
        <fullName evidence="12">Ubiquitin-associated protein 2a</fullName>
    </submittedName>
</protein>
<feature type="region of interest" description="Disordered" evidence="9">
    <location>
        <begin position="1210"/>
        <end position="1255"/>
    </location>
</feature>
<dbReference type="AlphaFoldDB" id="A0A6P7HZX4"/>